<name>A0A8H2VJV6_9SACH</name>
<dbReference type="Gene3D" id="1.20.1310.10">
    <property type="entry name" value="Cullin Repeats"/>
    <property type="match status" value="2"/>
</dbReference>
<dbReference type="InterPro" id="IPR059120">
    <property type="entry name" value="Cullin-like_AB"/>
</dbReference>
<dbReference type="Pfam" id="PF00888">
    <property type="entry name" value="Cullin"/>
    <property type="match status" value="1"/>
</dbReference>
<dbReference type="EMBL" id="CAEFZW010000011">
    <property type="protein sequence ID" value="CAB4256723.1"/>
    <property type="molecule type" value="Genomic_DNA"/>
</dbReference>
<dbReference type="RefSeq" id="XP_041408567.1">
    <property type="nucleotide sequence ID" value="XM_041552633.1"/>
</dbReference>
<dbReference type="SMART" id="SM00182">
    <property type="entry name" value="CULLIN"/>
    <property type="match status" value="1"/>
</dbReference>
<evidence type="ECO:0000256" key="3">
    <source>
        <dbReference type="RuleBase" id="RU003829"/>
    </source>
</evidence>
<dbReference type="GeneID" id="64859813"/>
<evidence type="ECO:0000256" key="1">
    <source>
        <dbReference type="ARBA" id="ARBA00006019"/>
    </source>
</evidence>
<evidence type="ECO:0000313" key="6">
    <source>
        <dbReference type="Proteomes" id="UP000644660"/>
    </source>
</evidence>
<dbReference type="SUPFAM" id="SSF46785">
    <property type="entry name" value="Winged helix' DNA-binding domain"/>
    <property type="match status" value="1"/>
</dbReference>
<comment type="similarity">
    <text evidence="1 2 3">Belongs to the cullin family.</text>
</comment>
<dbReference type="InterPro" id="IPR016159">
    <property type="entry name" value="Cullin_repeat-like_dom_sf"/>
</dbReference>
<dbReference type="Proteomes" id="UP000644660">
    <property type="component" value="Unassembled WGS sequence"/>
</dbReference>
<evidence type="ECO:0000259" key="4">
    <source>
        <dbReference type="PROSITE" id="PS50069"/>
    </source>
</evidence>
<dbReference type="InterPro" id="IPR036390">
    <property type="entry name" value="WH_DNA-bd_sf"/>
</dbReference>
<gene>
    <name evidence="5" type="ORF">KABA2_11S01804</name>
</gene>
<comment type="caution">
    <text evidence="5">The sequence shown here is derived from an EMBL/GenBank/DDBJ whole genome shotgun (WGS) entry which is preliminary data.</text>
</comment>
<dbReference type="InterPro" id="IPR036317">
    <property type="entry name" value="Cullin_homology_sf"/>
</dbReference>
<dbReference type="GO" id="GO:0031625">
    <property type="term" value="F:ubiquitin protein ligase binding"/>
    <property type="evidence" value="ECO:0007669"/>
    <property type="project" value="InterPro"/>
</dbReference>
<proteinExistence type="inferred from homology"/>
<dbReference type="SUPFAM" id="SSF74788">
    <property type="entry name" value="Cullin repeat-like"/>
    <property type="match status" value="1"/>
</dbReference>
<dbReference type="SMART" id="SM00884">
    <property type="entry name" value="Cullin_Nedd8"/>
    <property type="match status" value="1"/>
</dbReference>
<dbReference type="InterPro" id="IPR016158">
    <property type="entry name" value="Cullin_homology"/>
</dbReference>
<dbReference type="Pfam" id="PF26557">
    <property type="entry name" value="Cullin_AB"/>
    <property type="match status" value="1"/>
</dbReference>
<sequence length="791" mass="91484">MISFKKGKIKVPEKLQPTSANIDESWLILKNVFDKVLSDDTHDISFEKTYRVVYDVVRFRQEAELYNRIKEYLVQRFTSLKTDTFDKNPAITSEEWKFLETLGEVWKSTNIHLECIRDLTLYLERTYCERNRVPGIVETGLEIFNTCLLLPLKDTVNEEYVKGINNLRDTHEYDTPHTEVLERLGSMMLTILSGEDSFFVVFVQNHLLEESIKYYSELANSLNLKSIEGFQKVETLIDFETKLDTSFLTLDAATKVIKCIDTVLIWGNYESIVEPLLLDALDTLNGEYLRKLYSLTTERKYRLKLRSAIQNMINKNLSSIELDESEKKRSLIGTKWASSVISMFNKYNKLLEGLSFEVESTIDNVANTEITENQMGGRQLSTTNNGPDDSEDFSQGTVSAAGLLNETFSNFFKQNSKHSAQYMSFYLDTCLKKTLEKTEINDSKNSILECVNLVRLLPDKDEFTVIYKNQLTKRLIQQQSSLKVEKFACKRVNEETGSFWTHKLGTMLRDITRSEYLAQNFSVSQQQKATEDSSTTTEVLEFVPDILTITSWPFQDIDDIVAEDLILPAQLEALKLDFEKFYNKKYNERTLKWVHTLGSIQIGFQFEKSYHDLTMPFYSALVFLLFENNDELTTEMILEMTHIPEQELYRQLLSLVMSSKSRILKKSPASKTISKSDKFSINYSFTAPTEKVKVQTIVGNTSSRRNDNNNNNNINNVLERERINATNAAIVRVMKRQTAITHTELLERVTEEVKQVFTLQLLVFKKSLGFLISKEYVQRDPDDSSLYHYIS</sequence>
<organism evidence="5 6">
    <name type="scientific">Maudiozyma barnettii</name>
    <dbReference type="NCBI Taxonomy" id="61262"/>
    <lineage>
        <taxon>Eukaryota</taxon>
        <taxon>Fungi</taxon>
        <taxon>Dikarya</taxon>
        <taxon>Ascomycota</taxon>
        <taxon>Saccharomycotina</taxon>
        <taxon>Saccharomycetes</taxon>
        <taxon>Saccharomycetales</taxon>
        <taxon>Saccharomycetaceae</taxon>
        <taxon>Maudiozyma</taxon>
    </lineage>
</organism>
<dbReference type="PROSITE" id="PS50069">
    <property type="entry name" value="CULLIN_2"/>
    <property type="match status" value="1"/>
</dbReference>
<protein>
    <submittedName>
        <fullName evidence="5">Similar to Saccharomyces cerevisiae YGR003W CUL3 Ubiquitin-protein ligase, forms a complex with Elc1p that polyubiquitylates monoubiquitylated RNA polymerase II to trigger its proteolysis</fullName>
    </submittedName>
</protein>
<dbReference type="InterPro" id="IPR036388">
    <property type="entry name" value="WH-like_DNA-bd_sf"/>
</dbReference>
<dbReference type="InterPro" id="IPR001373">
    <property type="entry name" value="Cullin_N"/>
</dbReference>
<keyword evidence="5" id="KW-0436">Ligase</keyword>
<dbReference type="GO" id="GO:0016874">
    <property type="term" value="F:ligase activity"/>
    <property type="evidence" value="ECO:0007669"/>
    <property type="project" value="UniProtKB-KW"/>
</dbReference>
<feature type="domain" description="Cullin family profile" evidence="4">
    <location>
        <begin position="418"/>
        <end position="656"/>
    </location>
</feature>
<dbReference type="SUPFAM" id="SSF75632">
    <property type="entry name" value="Cullin homology domain"/>
    <property type="match status" value="1"/>
</dbReference>
<accession>A0A8H2VJV6</accession>
<dbReference type="Gene3D" id="3.30.230.130">
    <property type="entry name" value="Cullin, Chain C, Domain 2"/>
    <property type="match status" value="1"/>
</dbReference>
<dbReference type="Gene3D" id="1.10.10.10">
    <property type="entry name" value="Winged helix-like DNA-binding domain superfamily/Winged helix DNA-binding domain"/>
    <property type="match status" value="1"/>
</dbReference>
<keyword evidence="6" id="KW-1185">Reference proteome</keyword>
<dbReference type="AlphaFoldDB" id="A0A8H2VJV6"/>
<evidence type="ECO:0000313" key="5">
    <source>
        <dbReference type="EMBL" id="CAB4256723.1"/>
    </source>
</evidence>
<dbReference type="InterPro" id="IPR019559">
    <property type="entry name" value="Cullin_neddylation_domain"/>
</dbReference>
<dbReference type="InterPro" id="IPR045093">
    <property type="entry name" value="Cullin"/>
</dbReference>
<dbReference type="Pfam" id="PF10557">
    <property type="entry name" value="Cullin_Nedd8"/>
    <property type="match status" value="1"/>
</dbReference>
<dbReference type="PANTHER" id="PTHR11932">
    <property type="entry name" value="CULLIN"/>
    <property type="match status" value="1"/>
</dbReference>
<dbReference type="GO" id="GO:0006511">
    <property type="term" value="P:ubiquitin-dependent protein catabolic process"/>
    <property type="evidence" value="ECO:0007669"/>
    <property type="project" value="InterPro"/>
</dbReference>
<reference evidence="5 6" key="1">
    <citation type="submission" date="2020-05" db="EMBL/GenBank/DDBJ databases">
        <authorList>
            <person name="Casaregola S."/>
            <person name="Devillers H."/>
            <person name="Grondin C."/>
        </authorList>
    </citation>
    <scope>NUCLEOTIDE SEQUENCE [LARGE SCALE GENOMIC DNA]</scope>
    <source>
        <strain evidence="5 6">CLIB 1767</strain>
    </source>
</reference>
<evidence type="ECO:0000256" key="2">
    <source>
        <dbReference type="PROSITE-ProRule" id="PRU00330"/>
    </source>
</evidence>